<dbReference type="InterPro" id="IPR002528">
    <property type="entry name" value="MATE_fam"/>
</dbReference>
<name>A0AAW4WK33_9FIRM</name>
<evidence type="ECO:0000256" key="7">
    <source>
        <dbReference type="SAM" id="Phobius"/>
    </source>
</evidence>
<reference evidence="9 11" key="1">
    <citation type="journal article" date="2021" name="ISME Commun">
        <title>Automated analysis of genomic sequences facilitates high-throughput and comprehensive description of bacteria.</title>
        <authorList>
            <person name="Hitch T.C.A."/>
        </authorList>
    </citation>
    <scope>NUCLEOTIDE SEQUENCE [LARGE SCALE GENOMIC DNA]</scope>
    <source>
        <strain evidence="9 11">Sanger_19</strain>
    </source>
</reference>
<keyword evidence="5 7" id="KW-1133">Transmembrane helix</keyword>
<evidence type="ECO:0000313" key="11">
    <source>
        <dbReference type="Proteomes" id="UP001209666"/>
    </source>
</evidence>
<keyword evidence="3" id="KW-1003">Cell membrane</keyword>
<dbReference type="InterPro" id="IPR048279">
    <property type="entry name" value="MdtK-like"/>
</dbReference>
<dbReference type="EMBL" id="JAOQKI010000001">
    <property type="protein sequence ID" value="MCU6715853.1"/>
    <property type="molecule type" value="Genomic_DNA"/>
</dbReference>
<organism evidence="8 10">
    <name type="scientific">Roseburia amylophila</name>
    <dbReference type="NCBI Taxonomy" id="2981794"/>
    <lineage>
        <taxon>Bacteria</taxon>
        <taxon>Bacillati</taxon>
        <taxon>Bacillota</taxon>
        <taxon>Clostridia</taxon>
        <taxon>Lachnospirales</taxon>
        <taxon>Lachnospiraceae</taxon>
        <taxon>Roseburia</taxon>
    </lineage>
</organism>
<evidence type="ECO:0000256" key="5">
    <source>
        <dbReference type="ARBA" id="ARBA00022989"/>
    </source>
</evidence>
<feature type="transmembrane region" description="Helical" evidence="7">
    <location>
        <begin position="89"/>
        <end position="113"/>
    </location>
</feature>
<dbReference type="AlphaFoldDB" id="A0AAW4WK33"/>
<feature type="transmembrane region" description="Helical" evidence="7">
    <location>
        <begin position="308"/>
        <end position="331"/>
    </location>
</feature>
<keyword evidence="4 7" id="KW-0812">Transmembrane</keyword>
<dbReference type="PANTHER" id="PTHR42925:SF2">
    <property type="entry name" value="NA+ DRIVEN MULTIDRUG EFFLUX PUMP"/>
    <property type="match status" value="1"/>
</dbReference>
<dbReference type="RefSeq" id="WP_227710673.1">
    <property type="nucleotide sequence ID" value="NZ_JAJEQW010000016.1"/>
</dbReference>
<evidence type="ECO:0000256" key="3">
    <source>
        <dbReference type="ARBA" id="ARBA00022475"/>
    </source>
</evidence>
<keyword evidence="2" id="KW-0813">Transport</keyword>
<keyword evidence="11" id="KW-1185">Reference proteome</keyword>
<evidence type="ECO:0000313" key="9">
    <source>
        <dbReference type="EMBL" id="MCU6715853.1"/>
    </source>
</evidence>
<reference evidence="8" key="2">
    <citation type="submission" date="2021-10" db="EMBL/GenBank/DDBJ databases">
        <title>Anaerobic single-cell dispensing facilitates the cultivation of human gut bacteria.</title>
        <authorList>
            <person name="Afrizal A."/>
        </authorList>
    </citation>
    <scope>NUCLEOTIDE SEQUENCE</scope>
    <source>
        <strain evidence="8">CLA-AA-H204</strain>
    </source>
</reference>
<dbReference type="PIRSF" id="PIRSF006603">
    <property type="entry name" value="DinF"/>
    <property type="match status" value="1"/>
</dbReference>
<feature type="transmembrane region" description="Helical" evidence="7">
    <location>
        <begin position="375"/>
        <end position="395"/>
    </location>
</feature>
<accession>A0AAW4WK33</accession>
<keyword evidence="6 7" id="KW-0472">Membrane</keyword>
<dbReference type="GO" id="GO:0015297">
    <property type="term" value="F:antiporter activity"/>
    <property type="evidence" value="ECO:0007669"/>
    <property type="project" value="InterPro"/>
</dbReference>
<dbReference type="CDD" id="cd13134">
    <property type="entry name" value="MATE_like_8"/>
    <property type="match status" value="1"/>
</dbReference>
<feature type="transmembrane region" description="Helical" evidence="7">
    <location>
        <begin position="266"/>
        <end position="287"/>
    </location>
</feature>
<evidence type="ECO:0000256" key="4">
    <source>
        <dbReference type="ARBA" id="ARBA00022692"/>
    </source>
</evidence>
<dbReference type="EMBL" id="JAJEQW010000016">
    <property type="protein sequence ID" value="MCC2243146.1"/>
    <property type="molecule type" value="Genomic_DNA"/>
</dbReference>
<dbReference type="Proteomes" id="UP001209666">
    <property type="component" value="Unassembled WGS sequence"/>
</dbReference>
<feature type="transmembrane region" description="Helical" evidence="7">
    <location>
        <begin position="125"/>
        <end position="144"/>
    </location>
</feature>
<proteinExistence type="predicted"/>
<evidence type="ECO:0000256" key="6">
    <source>
        <dbReference type="ARBA" id="ARBA00023136"/>
    </source>
</evidence>
<protein>
    <submittedName>
        <fullName evidence="8">MATE family efflux transporter</fullName>
    </submittedName>
</protein>
<dbReference type="PANTHER" id="PTHR42925">
    <property type="entry name" value="MULTIDRUG AND TOXIN EFFLUX PROTEIN MATE FAMILY"/>
    <property type="match status" value="1"/>
</dbReference>
<evidence type="ECO:0000313" key="8">
    <source>
        <dbReference type="EMBL" id="MCC2243146.1"/>
    </source>
</evidence>
<dbReference type="NCBIfam" id="TIGR00797">
    <property type="entry name" value="matE"/>
    <property type="match status" value="1"/>
</dbReference>
<dbReference type="Pfam" id="PF01554">
    <property type="entry name" value="MatE"/>
    <property type="match status" value="2"/>
</dbReference>
<evidence type="ECO:0000256" key="1">
    <source>
        <dbReference type="ARBA" id="ARBA00004651"/>
    </source>
</evidence>
<feature type="transmembrane region" description="Helical" evidence="7">
    <location>
        <begin position="184"/>
        <end position="208"/>
    </location>
</feature>
<comment type="subcellular location">
    <subcellularLocation>
        <location evidence="1">Cell membrane</location>
        <topology evidence="1">Multi-pass membrane protein</topology>
    </subcellularLocation>
</comment>
<gene>
    <name evidence="8" type="ORF">LKD47_12740</name>
    <name evidence="9" type="ORF">OCV43_01010</name>
</gene>
<sequence length="441" mass="47654">MEQKKTLGQLFVPICLETLCYMLSGMVDTLMLSSVGDAAVGAVGTANTYIGIFIIMFSVISAGMIAVMTQYIGAGREGIAYQARQLGMLFNAIVGAILAVFLFFQSGMILSAVGVADSLMEYAKTYLRIVGGGCILNALIPIFSSYLRAFGYTRQPLVATVSANILNFILNAVFLFGFHYGVAGVAAATVISRVLNLGLVICFGHYYIHAKEKKERLKNRVVFGQIVKIGLPSAMETALYNVAMTLIIRFLNQMDANGMNVTARSYAIQITNFSYCVGAALAQANAIMVGWRIGAQDYEACDKGTRKAAVVGVIVATILESIFALSSHWLIRMFTDDPQMVSLVGKLLAIDIVLEIGRVTNLVYGNALKTSGDAVFTTVIAAIFMYLCAVGGSYFFGIHLGLLVCGAYIGMAMDECVRAVGMILRWRSGKWKQKVLIKENA</sequence>
<dbReference type="GO" id="GO:0042910">
    <property type="term" value="F:xenobiotic transmembrane transporter activity"/>
    <property type="evidence" value="ECO:0007669"/>
    <property type="project" value="InterPro"/>
</dbReference>
<evidence type="ECO:0000256" key="2">
    <source>
        <dbReference type="ARBA" id="ARBA00022448"/>
    </source>
</evidence>
<dbReference type="GO" id="GO:0005886">
    <property type="term" value="C:plasma membrane"/>
    <property type="evidence" value="ECO:0007669"/>
    <property type="project" value="UniProtKB-SubCell"/>
</dbReference>
<evidence type="ECO:0000313" key="10">
    <source>
        <dbReference type="Proteomes" id="UP001198893"/>
    </source>
</evidence>
<feature type="transmembrane region" description="Helical" evidence="7">
    <location>
        <begin position="156"/>
        <end position="178"/>
    </location>
</feature>
<dbReference type="Proteomes" id="UP001198893">
    <property type="component" value="Unassembled WGS sequence"/>
</dbReference>
<dbReference type="InterPro" id="IPR047135">
    <property type="entry name" value="YsiQ"/>
</dbReference>
<feature type="transmembrane region" description="Helical" evidence="7">
    <location>
        <begin position="7"/>
        <end position="27"/>
    </location>
</feature>
<feature type="transmembrane region" description="Helical" evidence="7">
    <location>
        <begin position="47"/>
        <end position="68"/>
    </location>
</feature>
<reference evidence="9" key="3">
    <citation type="submission" date="2022-09" db="EMBL/GenBank/DDBJ databases">
        <authorList>
            <person name="Hitch T.C.A."/>
        </authorList>
    </citation>
    <scope>NUCLEOTIDE SEQUENCE</scope>
    <source>
        <strain evidence="9">Sanger_19</strain>
    </source>
</reference>
<feature type="transmembrane region" description="Helical" evidence="7">
    <location>
        <begin position="229"/>
        <end position="251"/>
    </location>
</feature>
<comment type="caution">
    <text evidence="8">The sequence shown here is derived from an EMBL/GenBank/DDBJ whole genome shotgun (WGS) entry which is preliminary data.</text>
</comment>